<dbReference type="Gene3D" id="2.120.10.30">
    <property type="entry name" value="TolB, C-terminal domain"/>
    <property type="match status" value="1"/>
</dbReference>
<gene>
    <name evidence="2" type="ORF">K0O23_02560</name>
</gene>
<keyword evidence="3" id="KW-1185">Reference proteome</keyword>
<dbReference type="PANTHER" id="PTHR35580:SF1">
    <property type="entry name" value="PHYTASE-LIKE DOMAIN-CONTAINING PROTEIN"/>
    <property type="match status" value="1"/>
</dbReference>
<dbReference type="PROSITE" id="PS50093">
    <property type="entry name" value="PKD"/>
    <property type="match status" value="1"/>
</dbReference>
<dbReference type="InterPro" id="IPR035986">
    <property type="entry name" value="PKD_dom_sf"/>
</dbReference>
<dbReference type="InterPro" id="IPR052918">
    <property type="entry name" value="Motility_Chemotaxis_Reg"/>
</dbReference>
<protein>
    <submittedName>
        <fullName evidence="2">Gliding motility-associated C-terminal domain-containing protein</fullName>
    </submittedName>
</protein>
<feature type="domain" description="PKD" evidence="1">
    <location>
        <begin position="516"/>
        <end position="558"/>
    </location>
</feature>
<comment type="caution">
    <text evidence="2">The sequence shown here is derived from an EMBL/GenBank/DDBJ whole genome shotgun (WGS) entry which is preliminary data.</text>
</comment>
<dbReference type="EMBL" id="JAHYXK010000002">
    <property type="protein sequence ID" value="MBW7465934.1"/>
    <property type="molecule type" value="Genomic_DNA"/>
</dbReference>
<evidence type="ECO:0000259" key="1">
    <source>
        <dbReference type="PROSITE" id="PS50093"/>
    </source>
</evidence>
<proteinExistence type="predicted"/>
<dbReference type="PANTHER" id="PTHR35580">
    <property type="entry name" value="CELL SURFACE GLYCOPROTEIN (S-LAYER PROTEIN)-LIKE PROTEIN"/>
    <property type="match status" value="1"/>
</dbReference>
<dbReference type="InterPro" id="IPR000601">
    <property type="entry name" value="PKD_dom"/>
</dbReference>
<dbReference type="SUPFAM" id="SSF49299">
    <property type="entry name" value="PKD domain"/>
    <property type="match status" value="1"/>
</dbReference>
<dbReference type="NCBIfam" id="TIGR04131">
    <property type="entry name" value="Bac_Flav_CTERM"/>
    <property type="match status" value="1"/>
</dbReference>
<dbReference type="InterPro" id="IPR011042">
    <property type="entry name" value="6-blade_b-propeller_TolB-like"/>
</dbReference>
<dbReference type="SUPFAM" id="SSF101898">
    <property type="entry name" value="NHL repeat"/>
    <property type="match status" value="1"/>
</dbReference>
<accession>A0ABS7CQ33</accession>
<reference evidence="2 3" key="1">
    <citation type="journal article" date="2016" name="Int. J. Syst. Evol. Microbiol.">
        <title>Pontibacter aydingkolensis sp. nov., isolated from soil of a salt lake.</title>
        <authorList>
            <person name="Osman G."/>
            <person name="Zhang T."/>
            <person name="Lou K."/>
            <person name="Gao Y."/>
            <person name="Chang W."/>
            <person name="Lin Q."/>
            <person name="Yang H.M."/>
            <person name="Huo X.D."/>
            <person name="Wang N."/>
        </authorList>
    </citation>
    <scope>NUCLEOTIDE SEQUENCE [LARGE SCALE GENOMIC DNA]</scope>
    <source>
        <strain evidence="2 3">KACC 19255</strain>
    </source>
</reference>
<dbReference type="Proteomes" id="UP000813018">
    <property type="component" value="Unassembled WGS sequence"/>
</dbReference>
<dbReference type="InterPro" id="IPR022409">
    <property type="entry name" value="PKD/Chitinase_dom"/>
</dbReference>
<sequence>MARICVATFIVITLCLFPGHKTNAQNFEWIKSAGGDTKVGSIYPGKIHVDAYGNTYVAGAFHNKVMFDDIEIVSSGVYHYGDIFIAKYDAKGKLLWLKKDGGTGNEYAQEIAVDAHGNIYILGFFSKIFDSNSCKIGDISLASKGNEHEYFLAKYDSKGNPIWVKQSYNSGHSIQTPGLMKLDKEGNIIIEGTFKGEMKIGDLTLKNDGKSYSLFLAKFSTDGNTLWASSQLSNFHTSGMVSGGQFTVAGLSTDAGGNIYYAGVFNGTMNIGGEQVESQGDDVFFVKLNSDGQRIWYKILGGRYYDTVTDLVVDNKNNPYLLLWTNELTIGGISNSKGFGSYVAKFKPNGDAYALNSIVENGYCKAMAVDNNNRVYAIGYFKPKARIDCVELRSKSSNEDTFIISQDAVGDLQWIKEIKGLFGIWGLDIKLDMANNVYGLGVFRGDATFENIEVLNIGGANAAGMGLLTEDMFITKINNINVYAPPPTIGLVCNITQTASALSSVTLSATARNVVSPATYKWDLGNGEIKTTSTPNLKYTYSKPGVYNVTVRVTDGAGCVELCNGTLTVEGGKHSFIVPNIFTPNGDQKNDTFNIADYTGDIPYQIKIFNRLGNQIAFIEDGRKGWDGSGSPSGTYYYMVIIDGVEVKGWVELVR</sequence>
<evidence type="ECO:0000313" key="3">
    <source>
        <dbReference type="Proteomes" id="UP000813018"/>
    </source>
</evidence>
<dbReference type="RefSeq" id="WP_219875829.1">
    <property type="nucleotide sequence ID" value="NZ_JAHYXK010000002.1"/>
</dbReference>
<dbReference type="InterPro" id="IPR013783">
    <property type="entry name" value="Ig-like_fold"/>
</dbReference>
<organism evidence="2 3">
    <name type="scientific">Pontibacter aydingkolensis</name>
    <dbReference type="NCBI Taxonomy" id="1911536"/>
    <lineage>
        <taxon>Bacteria</taxon>
        <taxon>Pseudomonadati</taxon>
        <taxon>Bacteroidota</taxon>
        <taxon>Cytophagia</taxon>
        <taxon>Cytophagales</taxon>
        <taxon>Hymenobacteraceae</taxon>
        <taxon>Pontibacter</taxon>
    </lineage>
</organism>
<dbReference type="Pfam" id="PF13585">
    <property type="entry name" value="CHU_C"/>
    <property type="match status" value="1"/>
</dbReference>
<dbReference type="InterPro" id="IPR026341">
    <property type="entry name" value="T9SS_type_B"/>
</dbReference>
<dbReference type="CDD" id="cd00146">
    <property type="entry name" value="PKD"/>
    <property type="match status" value="1"/>
</dbReference>
<dbReference type="Pfam" id="PF18911">
    <property type="entry name" value="PKD_4"/>
    <property type="match status" value="1"/>
</dbReference>
<dbReference type="Gene3D" id="2.60.40.10">
    <property type="entry name" value="Immunoglobulins"/>
    <property type="match status" value="1"/>
</dbReference>
<evidence type="ECO:0000313" key="2">
    <source>
        <dbReference type="EMBL" id="MBW7465934.1"/>
    </source>
</evidence>
<dbReference type="SMART" id="SM00089">
    <property type="entry name" value="PKD"/>
    <property type="match status" value="1"/>
</dbReference>
<name>A0ABS7CQ33_9BACT</name>